<evidence type="ECO:0000313" key="9">
    <source>
        <dbReference type="Proteomes" id="UP001163115"/>
    </source>
</evidence>
<dbReference type="Gene3D" id="3.20.20.70">
    <property type="entry name" value="Aldolase class I"/>
    <property type="match status" value="1"/>
</dbReference>
<reference evidence="8" key="1">
    <citation type="submission" date="2022-11" db="EMBL/GenBank/DDBJ databases">
        <title>Lacrimispora xylanolytica sy1, complete genome.</title>
        <authorList>
            <person name="Choi S."/>
        </authorList>
    </citation>
    <scope>NUCLEOTIDE SEQUENCE</scope>
    <source>
        <strain evidence="8">Sy1</strain>
    </source>
</reference>
<sequence length="732" mass="82994">MAIEYFEEDKVFKLDTPNTSYMIGIIGEERFVTHIYYGRKMKSHRLVYLMGLGEPANAADEMAADRLNFLGGFPKEYPTGGIGDYRESAIGIRTKSGHTALKLSYIKHRIYSGKPELNGLPATFGEKGECVSLELVCEDPFLKLQVILLYTVFEAVDAITRSVRIVNMGEEEIYLTKVLSASLDMDNRNFDLITLHGDWARECRINRYPLSMGTHRVHSICGKSGHQSQPFMALASHEAEEDQGEVYGMNFVYSGNFLAQTTLEPSGGLRFIMGIHPEDFLWKLNPGEEFQAPEAVLVYSRQGIGGMTRTFHDLYRKHLIRGEYRDKKRPILLNNWEATYFNFNTEKLLSIAKEAAADGIEMLVVDDGWFGVRNDDSSSLGDWFVNEEKLPGGLSHLVSEVHALGMKFGIWMEPEMVSLDSELYRAHPDWAIAVPGRKPSLQRSQYVLDLSRQEVVDAVYDMISGVLHRAHIEYVKWDMNRTLADIGSYGLPPDRQGELLHRYVLGVYQLQNRLLKEFPYLLLENCSSGGGRFDPGMLYYGPQVWTSDNTDGLERLIIQEGTALLYPLSCMGAHVSDCPNHITGRVTPFKTRGQIALAGTFGYELDVTKLSKEERIQIPEQIAMYHRYHDLVRQGDYYRIASYAANGVYDCYMVVSKDKEEAIISFVHVMLHPGEFVHTIRCKGLHPDRNYEIEGEKRSYTGEELMYGGYRIHTPWAGGDCFGSLIHLTAQS</sequence>
<dbReference type="EC" id="3.2.1.22" evidence="2 5"/>
<dbReference type="InterPro" id="IPR031704">
    <property type="entry name" value="Glyco_hydro_36_N"/>
</dbReference>
<dbReference type="Proteomes" id="UP001163115">
    <property type="component" value="Chromosome"/>
</dbReference>
<feature type="domain" description="Glycosyl hydrolase family 36 N-terminal" evidence="7">
    <location>
        <begin position="32"/>
        <end position="285"/>
    </location>
</feature>
<dbReference type="InterPro" id="IPR000111">
    <property type="entry name" value="Glyco_hydro_27/36_CS"/>
</dbReference>
<dbReference type="PANTHER" id="PTHR43053:SF3">
    <property type="entry name" value="ALPHA-GALACTOSIDASE C-RELATED"/>
    <property type="match status" value="1"/>
</dbReference>
<dbReference type="PRINTS" id="PR00743">
    <property type="entry name" value="GLHYDRLASE36"/>
</dbReference>
<dbReference type="RefSeq" id="WP_268115970.1">
    <property type="nucleotide sequence ID" value="NZ_CP113524.1"/>
</dbReference>
<keyword evidence="9" id="KW-1185">Reference proteome</keyword>
<feature type="domain" description="Glycosyl hydrolase family 36 C-terminal" evidence="6">
    <location>
        <begin position="650"/>
        <end position="728"/>
    </location>
</feature>
<dbReference type="InterPro" id="IPR017853">
    <property type="entry name" value="GH"/>
</dbReference>
<dbReference type="PIRSF" id="PIRSF005536">
    <property type="entry name" value="Agal"/>
    <property type="match status" value="1"/>
</dbReference>
<evidence type="ECO:0000259" key="6">
    <source>
        <dbReference type="Pfam" id="PF16874"/>
    </source>
</evidence>
<dbReference type="CDD" id="cd14791">
    <property type="entry name" value="GH36"/>
    <property type="match status" value="1"/>
</dbReference>
<evidence type="ECO:0000256" key="2">
    <source>
        <dbReference type="ARBA" id="ARBA00012755"/>
    </source>
</evidence>
<dbReference type="PROSITE" id="PS00512">
    <property type="entry name" value="ALPHA_GALACTOSIDASE"/>
    <property type="match status" value="1"/>
</dbReference>
<keyword evidence="4 5" id="KW-0326">Glycosidase</keyword>
<evidence type="ECO:0000313" key="8">
    <source>
        <dbReference type="EMBL" id="WAJ25051.1"/>
    </source>
</evidence>
<dbReference type="GO" id="GO:0004557">
    <property type="term" value="F:alpha-galactosidase activity"/>
    <property type="evidence" value="ECO:0007669"/>
    <property type="project" value="UniProtKB-EC"/>
</dbReference>
<dbReference type="Pfam" id="PF02065">
    <property type="entry name" value="Melibiase"/>
    <property type="match status" value="1"/>
</dbReference>
<protein>
    <recommendedName>
        <fullName evidence="2 5">Alpha-galactosidase</fullName>
        <ecNumber evidence="2 5">3.2.1.22</ecNumber>
    </recommendedName>
</protein>
<proteinExistence type="inferred from homology"/>
<dbReference type="InterPro" id="IPR013785">
    <property type="entry name" value="Aldolase_TIM"/>
</dbReference>
<dbReference type="InterPro" id="IPR050985">
    <property type="entry name" value="Alpha-glycosidase_related"/>
</dbReference>
<dbReference type="SUPFAM" id="SSF51445">
    <property type="entry name" value="(Trans)glycosidases"/>
    <property type="match status" value="1"/>
</dbReference>
<dbReference type="InterPro" id="IPR013780">
    <property type="entry name" value="Glyco_hydro_b"/>
</dbReference>
<evidence type="ECO:0000256" key="5">
    <source>
        <dbReference type="PIRNR" id="PIRNR005536"/>
    </source>
</evidence>
<accession>A0ABY7AEL9</accession>
<comment type="similarity">
    <text evidence="5">Belongs to the glycosyl hydrolase.</text>
</comment>
<dbReference type="InterPro" id="IPR031705">
    <property type="entry name" value="Glyco_hydro_36_C"/>
</dbReference>
<keyword evidence="3 5" id="KW-0378">Hydrolase</keyword>
<dbReference type="InterPro" id="IPR002252">
    <property type="entry name" value="Glyco_hydro_36"/>
</dbReference>
<gene>
    <name evidence="8" type="ORF">OW255_05955</name>
</gene>
<dbReference type="PANTHER" id="PTHR43053">
    <property type="entry name" value="GLYCOSIDASE FAMILY 31"/>
    <property type="match status" value="1"/>
</dbReference>
<dbReference type="Gene3D" id="2.70.98.60">
    <property type="entry name" value="alpha-galactosidase from lactobacil brevis"/>
    <property type="match status" value="1"/>
</dbReference>
<organism evidence="8 9">
    <name type="scientific">Lacrimispora xylanolytica</name>
    <dbReference type="NCBI Taxonomy" id="29375"/>
    <lineage>
        <taxon>Bacteria</taxon>
        <taxon>Bacillati</taxon>
        <taxon>Bacillota</taxon>
        <taxon>Clostridia</taxon>
        <taxon>Lachnospirales</taxon>
        <taxon>Lachnospiraceae</taxon>
        <taxon>Lacrimispora</taxon>
    </lineage>
</organism>
<dbReference type="Pfam" id="PF16874">
    <property type="entry name" value="Glyco_hydro_36C"/>
    <property type="match status" value="1"/>
</dbReference>
<evidence type="ECO:0000256" key="3">
    <source>
        <dbReference type="ARBA" id="ARBA00022801"/>
    </source>
</evidence>
<evidence type="ECO:0000259" key="7">
    <source>
        <dbReference type="Pfam" id="PF16875"/>
    </source>
</evidence>
<dbReference type="InterPro" id="IPR038417">
    <property type="entry name" value="Alpga-gal_N_sf"/>
</dbReference>
<evidence type="ECO:0000256" key="1">
    <source>
        <dbReference type="ARBA" id="ARBA00001255"/>
    </source>
</evidence>
<evidence type="ECO:0000256" key="4">
    <source>
        <dbReference type="ARBA" id="ARBA00023295"/>
    </source>
</evidence>
<dbReference type="EMBL" id="CP113524">
    <property type="protein sequence ID" value="WAJ25051.1"/>
    <property type="molecule type" value="Genomic_DNA"/>
</dbReference>
<name>A0ABY7AEL9_9FIRM</name>
<comment type="catalytic activity">
    <reaction evidence="1 5">
        <text>Hydrolysis of terminal, non-reducing alpha-D-galactose residues in alpha-D-galactosides, including galactose oligosaccharides, galactomannans and galactolipids.</text>
        <dbReference type="EC" id="3.2.1.22"/>
    </reaction>
</comment>
<dbReference type="Gene3D" id="2.60.40.1180">
    <property type="entry name" value="Golgi alpha-mannosidase II"/>
    <property type="match status" value="1"/>
</dbReference>
<dbReference type="Pfam" id="PF16875">
    <property type="entry name" value="Glyco_hydro_36N"/>
    <property type="match status" value="1"/>
</dbReference>